<feature type="binding site" evidence="9">
    <location>
        <position position="69"/>
    </location>
    <ligand>
        <name>Mg(2+)</name>
        <dbReference type="ChEBI" id="CHEBI:18420"/>
    </ligand>
</feature>
<feature type="domain" description="Thiamine phosphate synthase/TenI" evidence="12">
    <location>
        <begin position="6"/>
        <end position="183"/>
    </location>
</feature>
<evidence type="ECO:0000256" key="4">
    <source>
        <dbReference type="ARBA" id="ARBA00022842"/>
    </source>
</evidence>
<comment type="catalytic activity">
    <reaction evidence="8 9 10">
        <text>2-[(2R,5Z)-2-carboxy-4-methylthiazol-5(2H)-ylidene]ethyl phosphate + 4-amino-2-methyl-5-(diphosphooxymethyl)pyrimidine + 2 H(+) = thiamine phosphate + CO2 + diphosphate</text>
        <dbReference type="Rhea" id="RHEA:47844"/>
        <dbReference type="ChEBI" id="CHEBI:15378"/>
        <dbReference type="ChEBI" id="CHEBI:16526"/>
        <dbReference type="ChEBI" id="CHEBI:33019"/>
        <dbReference type="ChEBI" id="CHEBI:37575"/>
        <dbReference type="ChEBI" id="CHEBI:57841"/>
        <dbReference type="ChEBI" id="CHEBI:62899"/>
        <dbReference type="EC" id="2.5.1.3"/>
    </reaction>
</comment>
<feature type="binding site" evidence="9">
    <location>
        <position position="68"/>
    </location>
    <ligand>
        <name>4-amino-2-methyl-5-(diphosphooxymethyl)pyrimidine</name>
        <dbReference type="ChEBI" id="CHEBI:57841"/>
    </ligand>
</feature>
<dbReference type="InterPro" id="IPR022998">
    <property type="entry name" value="ThiamineP_synth_TenI"/>
</dbReference>
<evidence type="ECO:0000256" key="7">
    <source>
        <dbReference type="ARBA" id="ARBA00047851"/>
    </source>
</evidence>
<sequence>MYVSKLYVLTDDILTPRESIMAQTKEVLDAGVRTLQLRDKTHSNADLLPLVKAMVALCNVYDARLIINDRVSLALNANAHGVHIGLEDGSLEEVRALLPDALIGVSCYGDLERAKKAQEAGASYVAFGSFFPSPTKPHTKTVPLDIIGQAKATLSIPVCVIGGINASNIHLVKEADMISVVSAAYKPDSITQNIQNLAKGLL</sequence>
<evidence type="ECO:0000256" key="9">
    <source>
        <dbReference type="HAMAP-Rule" id="MF_00097"/>
    </source>
</evidence>
<comment type="similarity">
    <text evidence="9 10">Belongs to the thiamine-phosphate synthase family.</text>
</comment>
<reference evidence="14" key="1">
    <citation type="submission" date="2021-02" db="EMBL/GenBank/DDBJ databases">
        <title>Sulfurospirillum tamanensis sp. nov.</title>
        <authorList>
            <person name="Merkel A.Y."/>
        </authorList>
    </citation>
    <scope>NUCLEOTIDE SEQUENCE [LARGE SCALE GENOMIC DNA]</scope>
    <source>
        <strain evidence="14">T05b</strain>
    </source>
</reference>
<dbReference type="Gene3D" id="3.20.20.70">
    <property type="entry name" value="Aldolase class I"/>
    <property type="match status" value="1"/>
</dbReference>
<dbReference type="HAMAP" id="MF_00097">
    <property type="entry name" value="TMP_synthase"/>
    <property type="match status" value="1"/>
</dbReference>
<feature type="binding site" evidence="9">
    <location>
        <position position="106"/>
    </location>
    <ligand>
        <name>4-amino-2-methyl-5-(diphosphooxymethyl)pyrimidine</name>
        <dbReference type="ChEBI" id="CHEBI:57841"/>
    </ligand>
</feature>
<dbReference type="PANTHER" id="PTHR20857:SF15">
    <property type="entry name" value="THIAMINE-PHOSPHATE SYNTHASE"/>
    <property type="match status" value="1"/>
</dbReference>
<dbReference type="EMBL" id="JAFHKK010000003">
    <property type="protein sequence ID" value="MBN2963551.1"/>
    <property type="molecule type" value="Genomic_DNA"/>
</dbReference>
<keyword evidence="3 9" id="KW-0479">Metal-binding</keyword>
<feature type="binding site" evidence="9">
    <location>
        <begin position="133"/>
        <end position="135"/>
    </location>
    <ligand>
        <name>2-[(2R,5Z)-2-carboxy-4-methylthiazol-5(2H)-ylidene]ethyl phosphate</name>
        <dbReference type="ChEBI" id="CHEBI:62899"/>
    </ligand>
</feature>
<dbReference type="PANTHER" id="PTHR20857">
    <property type="entry name" value="THIAMINE-PHOSPHATE PYROPHOSPHORYLASE"/>
    <property type="match status" value="1"/>
</dbReference>
<dbReference type="RefSeq" id="WP_205457994.1">
    <property type="nucleotide sequence ID" value="NZ_JAFHKK010000003.1"/>
</dbReference>
<comment type="function">
    <text evidence="9">Condenses 4-methyl-5-(beta-hydroxyethyl)thiazole monophosphate (THZ-P) and 2-methyl-4-amino-5-hydroxymethyl pyrimidine pyrophosphate (HMP-PP) to form thiamine monophosphate (TMP).</text>
</comment>
<keyword evidence="5 9" id="KW-0784">Thiamine biosynthesis</keyword>
<comment type="pathway">
    <text evidence="1 9 11">Cofactor biosynthesis; thiamine diphosphate biosynthesis; thiamine phosphate from 4-amino-2-methyl-5-diphosphomethylpyrimidine and 4-methyl-5-(2-phosphoethyl)-thiazole: step 1/1.</text>
</comment>
<dbReference type="InterPro" id="IPR013785">
    <property type="entry name" value="Aldolase_TIM"/>
</dbReference>
<dbReference type="SUPFAM" id="SSF51391">
    <property type="entry name" value="Thiamin phosphate synthase"/>
    <property type="match status" value="1"/>
</dbReference>
<keyword evidence="4 9" id="KW-0460">Magnesium</keyword>
<feature type="binding site" evidence="9">
    <location>
        <begin position="36"/>
        <end position="40"/>
    </location>
    <ligand>
        <name>4-amino-2-methyl-5-(diphosphooxymethyl)pyrimidine</name>
        <dbReference type="ChEBI" id="CHEBI:57841"/>
    </ligand>
</feature>
<proteinExistence type="inferred from homology"/>
<accession>A0ABS2WPC6</accession>
<dbReference type="GO" id="GO:0004789">
    <property type="term" value="F:thiamine-phosphate diphosphorylase activity"/>
    <property type="evidence" value="ECO:0007669"/>
    <property type="project" value="UniProtKB-EC"/>
</dbReference>
<comment type="catalytic activity">
    <reaction evidence="7 9 10">
        <text>2-(2-carboxy-4-methylthiazol-5-yl)ethyl phosphate + 4-amino-2-methyl-5-(diphosphooxymethyl)pyrimidine + 2 H(+) = thiamine phosphate + CO2 + diphosphate</text>
        <dbReference type="Rhea" id="RHEA:47848"/>
        <dbReference type="ChEBI" id="CHEBI:15378"/>
        <dbReference type="ChEBI" id="CHEBI:16526"/>
        <dbReference type="ChEBI" id="CHEBI:33019"/>
        <dbReference type="ChEBI" id="CHEBI:37575"/>
        <dbReference type="ChEBI" id="CHEBI:57841"/>
        <dbReference type="ChEBI" id="CHEBI:62890"/>
        <dbReference type="EC" id="2.5.1.3"/>
    </reaction>
</comment>
<dbReference type="CDD" id="cd00564">
    <property type="entry name" value="TMP_TenI"/>
    <property type="match status" value="1"/>
</dbReference>
<feature type="binding site" evidence="9">
    <location>
        <begin position="181"/>
        <end position="182"/>
    </location>
    <ligand>
        <name>2-[(2R,5Z)-2-carboxy-4-methylthiazol-5(2H)-ylidene]ethyl phosphate</name>
        <dbReference type="ChEBI" id="CHEBI:62899"/>
    </ligand>
</feature>
<reference evidence="13 14" key="2">
    <citation type="submission" date="2021-02" db="EMBL/GenBank/DDBJ databases">
        <title>Sulfurospirillum tamanensis sp. nov.</title>
        <authorList>
            <person name="Frolova A."/>
            <person name="Merkel A."/>
            <person name="Slobodkin A."/>
        </authorList>
    </citation>
    <scope>NUCLEOTIDE SEQUENCE [LARGE SCALE GENOMIC DNA]</scope>
    <source>
        <strain evidence="13 14">T05b</strain>
    </source>
</reference>
<evidence type="ECO:0000256" key="6">
    <source>
        <dbReference type="ARBA" id="ARBA00047334"/>
    </source>
</evidence>
<feature type="binding site" evidence="9">
    <location>
        <position position="88"/>
    </location>
    <ligand>
        <name>Mg(2+)</name>
        <dbReference type="ChEBI" id="CHEBI:18420"/>
    </ligand>
</feature>
<dbReference type="Pfam" id="PF02581">
    <property type="entry name" value="TMP-TENI"/>
    <property type="match status" value="1"/>
</dbReference>
<evidence type="ECO:0000256" key="11">
    <source>
        <dbReference type="RuleBase" id="RU004253"/>
    </source>
</evidence>
<comment type="cofactor">
    <cofactor evidence="9">
        <name>Mg(2+)</name>
        <dbReference type="ChEBI" id="CHEBI:18420"/>
    </cofactor>
    <text evidence="9">Binds 1 Mg(2+) ion per subunit.</text>
</comment>
<evidence type="ECO:0000256" key="5">
    <source>
        <dbReference type="ARBA" id="ARBA00022977"/>
    </source>
</evidence>
<reference evidence="13 14" key="3">
    <citation type="submission" date="2021-02" db="EMBL/GenBank/DDBJ databases">
        <authorList>
            <person name="Merkel A.Y."/>
        </authorList>
    </citation>
    <scope>NUCLEOTIDE SEQUENCE [LARGE SCALE GENOMIC DNA]</scope>
    <source>
        <strain evidence="13 14">T05b</strain>
    </source>
</reference>
<evidence type="ECO:0000256" key="10">
    <source>
        <dbReference type="RuleBase" id="RU003826"/>
    </source>
</evidence>
<dbReference type="NCBIfam" id="TIGR00693">
    <property type="entry name" value="thiE"/>
    <property type="match status" value="1"/>
</dbReference>
<protein>
    <recommendedName>
        <fullName evidence="9">Thiamine-phosphate synthase</fullName>
        <shortName evidence="9">TP synthase</shortName>
        <shortName evidence="9">TPS</shortName>
        <ecNumber evidence="9">2.5.1.3</ecNumber>
    </recommendedName>
    <alternativeName>
        <fullName evidence="9">Thiamine-phosphate pyrophosphorylase</fullName>
        <shortName evidence="9">TMP pyrophosphorylase</shortName>
        <shortName evidence="9">TMP-PPase</shortName>
    </alternativeName>
</protein>
<keyword evidence="2 9" id="KW-0808">Transferase</keyword>
<name>A0ABS2WPC6_9BACT</name>
<evidence type="ECO:0000259" key="12">
    <source>
        <dbReference type="Pfam" id="PF02581"/>
    </source>
</evidence>
<dbReference type="InterPro" id="IPR036206">
    <property type="entry name" value="ThiamineP_synth_sf"/>
</dbReference>
<evidence type="ECO:0000256" key="3">
    <source>
        <dbReference type="ARBA" id="ARBA00022723"/>
    </source>
</evidence>
<keyword evidence="14" id="KW-1185">Reference proteome</keyword>
<dbReference type="Proteomes" id="UP000703590">
    <property type="component" value="Unassembled WGS sequence"/>
</dbReference>
<evidence type="ECO:0000313" key="13">
    <source>
        <dbReference type="EMBL" id="MBN2963551.1"/>
    </source>
</evidence>
<feature type="binding site" evidence="9">
    <location>
        <position position="136"/>
    </location>
    <ligand>
        <name>4-amino-2-methyl-5-(diphosphooxymethyl)pyrimidine</name>
        <dbReference type="ChEBI" id="CHEBI:57841"/>
    </ligand>
</feature>
<feature type="binding site" evidence="9">
    <location>
        <position position="163"/>
    </location>
    <ligand>
        <name>2-[(2R,5Z)-2-carboxy-4-methylthiazol-5(2H)-ylidene]ethyl phosphate</name>
        <dbReference type="ChEBI" id="CHEBI:62899"/>
    </ligand>
</feature>
<evidence type="ECO:0000256" key="8">
    <source>
        <dbReference type="ARBA" id="ARBA00047883"/>
    </source>
</evidence>
<evidence type="ECO:0000256" key="2">
    <source>
        <dbReference type="ARBA" id="ARBA00022679"/>
    </source>
</evidence>
<comment type="catalytic activity">
    <reaction evidence="6 9 10">
        <text>4-methyl-5-(2-phosphooxyethyl)-thiazole + 4-amino-2-methyl-5-(diphosphooxymethyl)pyrimidine + H(+) = thiamine phosphate + diphosphate</text>
        <dbReference type="Rhea" id="RHEA:22328"/>
        <dbReference type="ChEBI" id="CHEBI:15378"/>
        <dbReference type="ChEBI" id="CHEBI:33019"/>
        <dbReference type="ChEBI" id="CHEBI:37575"/>
        <dbReference type="ChEBI" id="CHEBI:57841"/>
        <dbReference type="ChEBI" id="CHEBI:58296"/>
        <dbReference type="EC" id="2.5.1.3"/>
    </reaction>
</comment>
<evidence type="ECO:0000313" key="14">
    <source>
        <dbReference type="Proteomes" id="UP000703590"/>
    </source>
</evidence>
<dbReference type="EC" id="2.5.1.3" evidence="9"/>
<comment type="caution">
    <text evidence="13">The sequence shown here is derived from an EMBL/GenBank/DDBJ whole genome shotgun (WGS) entry which is preliminary data.</text>
</comment>
<organism evidence="13 14">
    <name type="scientific">Sulfurospirillum tamanense</name>
    <dbReference type="NCBI Taxonomy" id="2813362"/>
    <lineage>
        <taxon>Bacteria</taxon>
        <taxon>Pseudomonadati</taxon>
        <taxon>Campylobacterota</taxon>
        <taxon>Epsilonproteobacteria</taxon>
        <taxon>Campylobacterales</taxon>
        <taxon>Sulfurospirillaceae</taxon>
        <taxon>Sulfurospirillum</taxon>
    </lineage>
</organism>
<gene>
    <name evidence="9" type="primary">thiE</name>
    <name evidence="13" type="ORF">JWV37_02065</name>
</gene>
<evidence type="ECO:0000256" key="1">
    <source>
        <dbReference type="ARBA" id="ARBA00005165"/>
    </source>
</evidence>
<dbReference type="InterPro" id="IPR034291">
    <property type="entry name" value="TMP_synthase"/>
</dbReference>